<sequence length="65" mass="7670">VKGEVECLVDRYFGNLYENYKNSRKCLVRQARDLLVCEYHGSLQRFETEFCVPAAKLLQHFKVIT</sequence>
<evidence type="ECO:0000313" key="2">
    <source>
        <dbReference type="Proteomes" id="UP001353858"/>
    </source>
</evidence>
<dbReference type="PANTHER" id="PTHR45845">
    <property type="entry name" value="RHO GUANINE NUCLEOTIDE EXCHANGE FACTOR-RELATED"/>
    <property type="match status" value="1"/>
</dbReference>
<name>A0AAN7P778_9COLE</name>
<dbReference type="EMBL" id="JARPUR010000004">
    <property type="protein sequence ID" value="KAK4877373.1"/>
    <property type="molecule type" value="Genomic_DNA"/>
</dbReference>
<proteinExistence type="predicted"/>
<keyword evidence="2" id="KW-1185">Reference proteome</keyword>
<gene>
    <name evidence="1" type="ORF">RN001_009879</name>
</gene>
<dbReference type="AlphaFoldDB" id="A0AAN7P778"/>
<evidence type="ECO:0000313" key="1">
    <source>
        <dbReference type="EMBL" id="KAK4877373.1"/>
    </source>
</evidence>
<dbReference type="InterPro" id="IPR052231">
    <property type="entry name" value="Rho_GEF_signaling-related"/>
</dbReference>
<dbReference type="Proteomes" id="UP001353858">
    <property type="component" value="Unassembled WGS sequence"/>
</dbReference>
<comment type="caution">
    <text evidence="1">The sequence shown here is derived from an EMBL/GenBank/DDBJ whole genome shotgun (WGS) entry which is preliminary data.</text>
</comment>
<protein>
    <submittedName>
        <fullName evidence="1">Uncharacterized protein</fullName>
    </submittedName>
</protein>
<feature type="non-terminal residue" evidence="1">
    <location>
        <position position="1"/>
    </location>
</feature>
<dbReference type="PANTHER" id="PTHR45845:SF3">
    <property type="entry name" value="PURATROPHIN-1-LIKE, ISOFORM A"/>
    <property type="match status" value="1"/>
</dbReference>
<organism evidence="1 2">
    <name type="scientific">Aquatica leii</name>
    <dbReference type="NCBI Taxonomy" id="1421715"/>
    <lineage>
        <taxon>Eukaryota</taxon>
        <taxon>Metazoa</taxon>
        <taxon>Ecdysozoa</taxon>
        <taxon>Arthropoda</taxon>
        <taxon>Hexapoda</taxon>
        <taxon>Insecta</taxon>
        <taxon>Pterygota</taxon>
        <taxon>Neoptera</taxon>
        <taxon>Endopterygota</taxon>
        <taxon>Coleoptera</taxon>
        <taxon>Polyphaga</taxon>
        <taxon>Elateriformia</taxon>
        <taxon>Elateroidea</taxon>
        <taxon>Lampyridae</taxon>
        <taxon>Luciolinae</taxon>
        <taxon>Aquatica</taxon>
    </lineage>
</organism>
<reference evidence="2" key="1">
    <citation type="submission" date="2023-01" db="EMBL/GenBank/DDBJ databases">
        <title>Key to firefly adult light organ development and bioluminescence: homeobox transcription factors regulate luciferase expression and transportation to peroxisome.</title>
        <authorList>
            <person name="Fu X."/>
        </authorList>
    </citation>
    <scope>NUCLEOTIDE SEQUENCE [LARGE SCALE GENOMIC DNA]</scope>
</reference>
<accession>A0AAN7P778</accession>